<keyword evidence="5" id="KW-1003">Cell membrane</keyword>
<evidence type="ECO:0000256" key="5">
    <source>
        <dbReference type="ARBA" id="ARBA00022475"/>
    </source>
</evidence>
<keyword evidence="4" id="KW-0217">Developmental protein</keyword>
<keyword evidence="12" id="KW-0677">Repeat</keyword>
<evidence type="ECO:0000256" key="18">
    <source>
        <dbReference type="ARBA" id="ARBA00023170"/>
    </source>
</evidence>
<dbReference type="SUPFAM" id="SSF52058">
    <property type="entry name" value="L domain-like"/>
    <property type="match status" value="1"/>
</dbReference>
<evidence type="ECO:0000256" key="12">
    <source>
        <dbReference type="ARBA" id="ARBA00022737"/>
    </source>
</evidence>
<evidence type="ECO:0000256" key="11">
    <source>
        <dbReference type="ARBA" id="ARBA00022729"/>
    </source>
</evidence>
<keyword evidence="27" id="KW-1185">Reference proteome</keyword>
<feature type="compositionally biased region" description="Polar residues" evidence="23">
    <location>
        <begin position="483"/>
        <end position="498"/>
    </location>
</feature>
<feature type="transmembrane region" description="Helical" evidence="24">
    <location>
        <begin position="521"/>
        <end position="544"/>
    </location>
</feature>
<evidence type="ECO:0000256" key="1">
    <source>
        <dbReference type="ARBA" id="ARBA00004251"/>
    </source>
</evidence>
<dbReference type="GO" id="GO:0009409">
    <property type="term" value="P:response to cold"/>
    <property type="evidence" value="ECO:0007669"/>
    <property type="project" value="UniProtKB-ARBA"/>
</dbReference>
<evidence type="ECO:0000313" key="26">
    <source>
        <dbReference type="EMBL" id="KAK9707173.1"/>
    </source>
</evidence>
<evidence type="ECO:0000256" key="24">
    <source>
        <dbReference type="SAM" id="Phobius"/>
    </source>
</evidence>
<dbReference type="GO" id="GO:0009414">
    <property type="term" value="P:response to water deprivation"/>
    <property type="evidence" value="ECO:0007669"/>
    <property type="project" value="UniProtKB-ARBA"/>
</dbReference>
<keyword evidence="17 24" id="KW-0472">Membrane</keyword>
<dbReference type="EC" id="2.7.11.1" evidence="3"/>
<dbReference type="PROSITE" id="PS50011">
    <property type="entry name" value="PROTEIN_KINASE_DOM"/>
    <property type="match status" value="1"/>
</dbReference>
<keyword evidence="11" id="KW-0732">Signal</keyword>
<dbReference type="InterPro" id="IPR032675">
    <property type="entry name" value="LRR_dom_sf"/>
</dbReference>
<comment type="catalytic activity">
    <reaction evidence="20">
        <text>L-threonyl-[protein] + ATP = O-phospho-L-threonyl-[protein] + ADP + H(+)</text>
        <dbReference type="Rhea" id="RHEA:46608"/>
        <dbReference type="Rhea" id="RHEA-COMP:11060"/>
        <dbReference type="Rhea" id="RHEA-COMP:11605"/>
        <dbReference type="ChEBI" id="CHEBI:15378"/>
        <dbReference type="ChEBI" id="CHEBI:30013"/>
        <dbReference type="ChEBI" id="CHEBI:30616"/>
        <dbReference type="ChEBI" id="CHEBI:61977"/>
        <dbReference type="ChEBI" id="CHEBI:456216"/>
        <dbReference type="EC" id="2.7.11.1"/>
    </reaction>
</comment>
<keyword evidence="14" id="KW-0418">Kinase</keyword>
<proteinExistence type="inferred from homology"/>
<accession>A0AAW1JUS5</accession>
<evidence type="ECO:0000256" key="16">
    <source>
        <dbReference type="ARBA" id="ARBA00022989"/>
    </source>
</evidence>
<comment type="catalytic activity">
    <reaction evidence="21">
        <text>L-seryl-[protein] + ATP = O-phospho-L-seryl-[protein] + ADP + H(+)</text>
        <dbReference type="Rhea" id="RHEA:17989"/>
        <dbReference type="Rhea" id="RHEA-COMP:9863"/>
        <dbReference type="Rhea" id="RHEA-COMP:11604"/>
        <dbReference type="ChEBI" id="CHEBI:15378"/>
        <dbReference type="ChEBI" id="CHEBI:29999"/>
        <dbReference type="ChEBI" id="CHEBI:30616"/>
        <dbReference type="ChEBI" id="CHEBI:83421"/>
        <dbReference type="ChEBI" id="CHEBI:456216"/>
        <dbReference type="EC" id="2.7.11.1"/>
    </reaction>
</comment>
<evidence type="ECO:0000256" key="9">
    <source>
        <dbReference type="ARBA" id="ARBA00022679"/>
    </source>
</evidence>
<evidence type="ECO:0000256" key="8">
    <source>
        <dbReference type="ARBA" id="ARBA00022614"/>
    </source>
</evidence>
<gene>
    <name evidence="26" type="ORF">RND81_07G177500</name>
</gene>
<dbReference type="PANTHER" id="PTHR48056:SF63">
    <property type="entry name" value="PROTEIN KINASE DOMAIN-CONTAINING PROTEIN"/>
    <property type="match status" value="1"/>
</dbReference>
<dbReference type="InterPro" id="IPR050647">
    <property type="entry name" value="Plant_LRR-RLKs"/>
</dbReference>
<dbReference type="InterPro" id="IPR008271">
    <property type="entry name" value="Ser/Thr_kinase_AS"/>
</dbReference>
<dbReference type="GO" id="GO:0005524">
    <property type="term" value="F:ATP binding"/>
    <property type="evidence" value="ECO:0007669"/>
    <property type="project" value="UniProtKB-UniRule"/>
</dbReference>
<keyword evidence="19" id="KW-0325">Glycoprotein</keyword>
<dbReference type="InterPro" id="IPR017441">
    <property type="entry name" value="Protein_kinase_ATP_BS"/>
</dbReference>
<evidence type="ECO:0000256" key="6">
    <source>
        <dbReference type="ARBA" id="ARBA00022527"/>
    </source>
</evidence>
<comment type="subcellular location">
    <subcellularLocation>
        <location evidence="1">Cell membrane</location>
        <topology evidence="1">Single-pass type I membrane protein</topology>
    </subcellularLocation>
</comment>
<keyword evidence="16 24" id="KW-1133">Transmembrane helix</keyword>
<evidence type="ECO:0000256" key="3">
    <source>
        <dbReference type="ARBA" id="ARBA00012513"/>
    </source>
</evidence>
<feature type="binding site" evidence="22">
    <location>
        <position position="613"/>
    </location>
    <ligand>
        <name>ATP</name>
        <dbReference type="ChEBI" id="CHEBI:30616"/>
    </ligand>
</feature>
<dbReference type="Gene3D" id="3.80.10.10">
    <property type="entry name" value="Ribonuclease Inhibitor"/>
    <property type="match status" value="2"/>
</dbReference>
<evidence type="ECO:0000256" key="15">
    <source>
        <dbReference type="ARBA" id="ARBA00022840"/>
    </source>
</evidence>
<evidence type="ECO:0000256" key="19">
    <source>
        <dbReference type="ARBA" id="ARBA00023180"/>
    </source>
</evidence>
<keyword evidence="10 24" id="KW-0812">Transmembrane</keyword>
<keyword evidence="6" id="KW-0723">Serine/threonine-protein kinase</keyword>
<dbReference type="InterPro" id="IPR003591">
    <property type="entry name" value="Leu-rich_rpt_typical-subtyp"/>
</dbReference>
<evidence type="ECO:0000256" key="14">
    <source>
        <dbReference type="ARBA" id="ARBA00022777"/>
    </source>
</evidence>
<name>A0AAW1JUS5_SAPOF</name>
<dbReference type="PANTHER" id="PTHR48056">
    <property type="entry name" value="LRR RECEPTOR-LIKE SERINE/THREONINE-PROTEIN KINASE-RELATED"/>
    <property type="match status" value="1"/>
</dbReference>
<keyword evidence="7" id="KW-0597">Phosphoprotein</keyword>
<evidence type="ECO:0000313" key="27">
    <source>
        <dbReference type="Proteomes" id="UP001443914"/>
    </source>
</evidence>
<evidence type="ECO:0000256" key="20">
    <source>
        <dbReference type="ARBA" id="ARBA00047899"/>
    </source>
</evidence>
<protein>
    <recommendedName>
        <fullName evidence="3">non-specific serine/threonine protein kinase</fullName>
        <ecNumber evidence="3">2.7.11.1</ecNumber>
    </recommendedName>
</protein>
<dbReference type="FunFam" id="1.10.510.10:FF:000192">
    <property type="entry name" value="LRR receptor-like serine/threonine-protein kinase RPK2"/>
    <property type="match status" value="1"/>
</dbReference>
<dbReference type="InterPro" id="IPR001611">
    <property type="entry name" value="Leu-rich_rpt"/>
</dbReference>
<comment type="similarity">
    <text evidence="2">Belongs to the protein kinase superfamily. Ser/Thr protein kinase family.</text>
</comment>
<organism evidence="26 27">
    <name type="scientific">Saponaria officinalis</name>
    <name type="common">Common soapwort</name>
    <name type="synonym">Lychnis saponaria</name>
    <dbReference type="NCBI Taxonomy" id="3572"/>
    <lineage>
        <taxon>Eukaryota</taxon>
        <taxon>Viridiplantae</taxon>
        <taxon>Streptophyta</taxon>
        <taxon>Embryophyta</taxon>
        <taxon>Tracheophyta</taxon>
        <taxon>Spermatophyta</taxon>
        <taxon>Magnoliopsida</taxon>
        <taxon>eudicotyledons</taxon>
        <taxon>Gunneridae</taxon>
        <taxon>Pentapetalae</taxon>
        <taxon>Caryophyllales</taxon>
        <taxon>Caryophyllaceae</taxon>
        <taxon>Caryophylleae</taxon>
        <taxon>Saponaria</taxon>
    </lineage>
</organism>
<dbReference type="AlphaFoldDB" id="A0AAW1JUS5"/>
<dbReference type="PROSITE" id="PS00108">
    <property type="entry name" value="PROTEIN_KINASE_ST"/>
    <property type="match status" value="1"/>
</dbReference>
<dbReference type="GO" id="GO:0009942">
    <property type="term" value="P:longitudinal axis specification"/>
    <property type="evidence" value="ECO:0007669"/>
    <property type="project" value="UniProtKB-ARBA"/>
</dbReference>
<keyword evidence="15 22" id="KW-0067">ATP-binding</keyword>
<evidence type="ECO:0000256" key="13">
    <source>
        <dbReference type="ARBA" id="ARBA00022741"/>
    </source>
</evidence>
<dbReference type="Gene3D" id="1.10.510.10">
    <property type="entry name" value="Transferase(Phosphotransferase) domain 1"/>
    <property type="match status" value="1"/>
</dbReference>
<dbReference type="InterPro" id="IPR000719">
    <property type="entry name" value="Prot_kinase_dom"/>
</dbReference>
<keyword evidence="9" id="KW-0808">Transferase</keyword>
<dbReference type="SMART" id="SM00220">
    <property type="entry name" value="S_TKc"/>
    <property type="match status" value="1"/>
</dbReference>
<evidence type="ECO:0000256" key="22">
    <source>
        <dbReference type="PROSITE-ProRule" id="PRU10141"/>
    </source>
</evidence>
<dbReference type="InterPro" id="IPR011009">
    <property type="entry name" value="Kinase-like_dom_sf"/>
</dbReference>
<dbReference type="GO" id="GO:0004674">
    <property type="term" value="F:protein serine/threonine kinase activity"/>
    <property type="evidence" value="ECO:0007669"/>
    <property type="project" value="UniProtKB-KW"/>
</dbReference>
<dbReference type="EMBL" id="JBDFQZ010000007">
    <property type="protein sequence ID" value="KAK9707173.1"/>
    <property type="molecule type" value="Genomic_DNA"/>
</dbReference>
<dbReference type="GO" id="GO:0009945">
    <property type="term" value="P:radial axis specification"/>
    <property type="evidence" value="ECO:0007669"/>
    <property type="project" value="UniProtKB-ARBA"/>
</dbReference>
<dbReference type="SUPFAM" id="SSF56112">
    <property type="entry name" value="Protein kinase-like (PK-like)"/>
    <property type="match status" value="1"/>
</dbReference>
<feature type="region of interest" description="Disordered" evidence="23">
    <location>
        <begin position="483"/>
        <end position="506"/>
    </location>
</feature>
<evidence type="ECO:0000256" key="7">
    <source>
        <dbReference type="ARBA" id="ARBA00022553"/>
    </source>
</evidence>
<dbReference type="SMART" id="SM00369">
    <property type="entry name" value="LRR_TYP"/>
    <property type="match status" value="4"/>
</dbReference>
<dbReference type="FunFam" id="3.30.200.20:FF:000260">
    <property type="entry name" value="LRR receptor-like serine/threonine-protein kinase RPK2"/>
    <property type="match status" value="1"/>
</dbReference>
<dbReference type="FunFam" id="3.80.10.10:FF:000041">
    <property type="entry name" value="LRR receptor-like serine/threonine-protein kinase ERECTA"/>
    <property type="match status" value="1"/>
</dbReference>
<dbReference type="Pfam" id="PF00560">
    <property type="entry name" value="LRR_1"/>
    <property type="match status" value="3"/>
</dbReference>
<evidence type="ECO:0000256" key="17">
    <source>
        <dbReference type="ARBA" id="ARBA00023136"/>
    </source>
</evidence>
<evidence type="ECO:0000256" key="4">
    <source>
        <dbReference type="ARBA" id="ARBA00022473"/>
    </source>
</evidence>
<dbReference type="CDD" id="cd14066">
    <property type="entry name" value="STKc_IRAK"/>
    <property type="match status" value="1"/>
</dbReference>
<reference evidence="26" key="1">
    <citation type="submission" date="2024-03" db="EMBL/GenBank/DDBJ databases">
        <title>WGS assembly of Saponaria officinalis var. Norfolk2.</title>
        <authorList>
            <person name="Jenkins J."/>
            <person name="Shu S."/>
            <person name="Grimwood J."/>
            <person name="Barry K."/>
            <person name="Goodstein D."/>
            <person name="Schmutz J."/>
            <person name="Leebens-Mack J."/>
            <person name="Osbourn A."/>
        </authorList>
    </citation>
    <scope>NUCLEOTIDE SEQUENCE [LARGE SCALE GENOMIC DNA]</scope>
    <source>
        <strain evidence="26">JIC</strain>
    </source>
</reference>
<dbReference type="GO" id="GO:0048508">
    <property type="term" value="P:embryonic meristem development"/>
    <property type="evidence" value="ECO:0007669"/>
    <property type="project" value="UniProtKB-ARBA"/>
</dbReference>
<sequence length="862" mass="95551">MHNLYLIRNPNLKQPSSKMVFWVLIFLGFFSFEVNCKPFSEKEILLKFKSSISDPSGVLSTWVAKNDSSYSEHCSWNGVVCDGKFRVSELKIIGGGNGVDKGVCFNVSELPLYGFGIRRICDAKNGKLIGGFPNVVAKLRKIRVLSLPFHEFSGDIPKEIWDLQDLEVIDLEGNLLSGNLPVEFNGLRKLRVLNLGLNRIGGEIPSSLSRAVGLEMMNLGGNELEGLIPEFVGNFPKLWGLYLSLNRLKGEIPDVWGKNCRNLRFLDLSGNALNGRIPDTLGECRDLRALLLYSNTLQGCIPREVGLLRKLKVLDVSRNRLGGYIPSELKNCRHLSVLVLSNVDDPYLVTGKSIVVSGFKEGNRFQGSIPMQLKALTKLSIVWTLKSNDALEMINLSPNLVIREGNGVFDSCKSGTRLDLSLNKRGVRRFAFSACDSLHSCISKISQLNKASVGYRLFFIAKVCQGASSMPSNARLLSEFNSTSDETMPSSTMQSSAEDLQADAEPPSADDYGNKFNSIEIASIVSASVIVLVLLALVVLFIYTRKCAPRDNSRVQVYERREIRVFTDIGVPLTFQNVVKATDCFSSSNCIGCGGFGATYKAEISQGVIVAVKRLAVGRFHCIQQFHAEIKTLGRIRHPNLVTLIGYHASETEMFLIYNYLPGGNLEKFIQERSTKAIKWKGIHKIALDVAHAIAYLHDECNPRVIHRDVKPSNILLDNDYNAYLSDFGLSRLLENSETHATTGVAGTFGYLAPEYAMTCRVSEKADVYSYGVVLLELISDKKALDPSFSSHGNGFNIVSWAHMLLRQGRAKEVFTAGIWESGPHDDLVDVLHLAVKCTVDSLTIRPTMKQVVQLLKQFRPL</sequence>
<keyword evidence="13 22" id="KW-0547">Nucleotide-binding</keyword>
<evidence type="ECO:0000256" key="21">
    <source>
        <dbReference type="ARBA" id="ARBA00048679"/>
    </source>
</evidence>
<keyword evidence="18" id="KW-0675">Receptor</keyword>
<dbReference type="PROSITE" id="PS00107">
    <property type="entry name" value="PROTEIN_KINASE_ATP"/>
    <property type="match status" value="1"/>
</dbReference>
<dbReference type="Pfam" id="PF08263">
    <property type="entry name" value="LRRNT_2"/>
    <property type="match status" value="1"/>
</dbReference>
<dbReference type="Pfam" id="PF00069">
    <property type="entry name" value="Pkinase"/>
    <property type="match status" value="1"/>
</dbReference>
<dbReference type="GO" id="GO:0005886">
    <property type="term" value="C:plasma membrane"/>
    <property type="evidence" value="ECO:0007669"/>
    <property type="project" value="UniProtKB-SubCell"/>
</dbReference>
<comment type="caution">
    <text evidence="26">The sequence shown here is derived from an EMBL/GenBank/DDBJ whole genome shotgun (WGS) entry which is preliminary data.</text>
</comment>
<evidence type="ECO:0000256" key="10">
    <source>
        <dbReference type="ARBA" id="ARBA00022692"/>
    </source>
</evidence>
<dbReference type="Gene3D" id="3.30.200.20">
    <property type="entry name" value="Phosphorylase Kinase, domain 1"/>
    <property type="match status" value="1"/>
</dbReference>
<evidence type="ECO:0000256" key="23">
    <source>
        <dbReference type="SAM" id="MobiDB-lite"/>
    </source>
</evidence>
<keyword evidence="8" id="KW-0433">Leucine-rich repeat</keyword>
<evidence type="ECO:0000256" key="2">
    <source>
        <dbReference type="ARBA" id="ARBA00008684"/>
    </source>
</evidence>
<dbReference type="InterPro" id="IPR013210">
    <property type="entry name" value="LRR_N_plant-typ"/>
</dbReference>
<evidence type="ECO:0000259" key="25">
    <source>
        <dbReference type="PROSITE" id="PS50011"/>
    </source>
</evidence>
<dbReference type="Proteomes" id="UP001443914">
    <property type="component" value="Unassembled WGS sequence"/>
</dbReference>
<feature type="domain" description="Protein kinase" evidence="25">
    <location>
        <begin position="585"/>
        <end position="862"/>
    </location>
</feature>